<keyword evidence="5 6" id="KW-0472">Membrane</keyword>
<name>A0A2K3UZ91_9DEIO</name>
<evidence type="ECO:0000313" key="8">
    <source>
        <dbReference type="Proteomes" id="UP000236379"/>
    </source>
</evidence>
<gene>
    <name evidence="7" type="ORF">CVO96_11215</name>
</gene>
<feature type="transmembrane region" description="Helical" evidence="6">
    <location>
        <begin position="323"/>
        <end position="343"/>
    </location>
</feature>
<dbReference type="GO" id="GO:0005886">
    <property type="term" value="C:plasma membrane"/>
    <property type="evidence" value="ECO:0007669"/>
    <property type="project" value="UniProtKB-SubCell"/>
</dbReference>
<keyword evidence="4 6" id="KW-1133">Transmembrane helix</keyword>
<feature type="transmembrane region" description="Helical" evidence="6">
    <location>
        <begin position="288"/>
        <end position="311"/>
    </location>
</feature>
<accession>A0A2K3UZ91</accession>
<feature type="transmembrane region" description="Helical" evidence="6">
    <location>
        <begin position="355"/>
        <end position="375"/>
    </location>
</feature>
<evidence type="ECO:0000256" key="1">
    <source>
        <dbReference type="ARBA" id="ARBA00004651"/>
    </source>
</evidence>
<dbReference type="OrthoDB" id="1414494at2"/>
<feature type="transmembrane region" description="Helical" evidence="6">
    <location>
        <begin position="412"/>
        <end position="431"/>
    </location>
</feature>
<evidence type="ECO:0000256" key="6">
    <source>
        <dbReference type="SAM" id="Phobius"/>
    </source>
</evidence>
<reference evidence="7 8" key="1">
    <citation type="submission" date="2018-01" db="EMBL/GenBank/DDBJ databases">
        <title>Deinococcus koreensis sp. nov., a radiation-resistant bacterium isolated from river water.</title>
        <authorList>
            <person name="Choi A."/>
        </authorList>
    </citation>
    <scope>NUCLEOTIDE SEQUENCE [LARGE SCALE GENOMIC DNA]</scope>
    <source>
        <strain evidence="7 8">SJW1-2</strain>
    </source>
</reference>
<proteinExistence type="predicted"/>
<keyword evidence="3 6" id="KW-0812">Transmembrane</keyword>
<feature type="transmembrane region" description="Helical" evidence="6">
    <location>
        <begin position="381"/>
        <end position="400"/>
    </location>
</feature>
<feature type="transmembrane region" description="Helical" evidence="6">
    <location>
        <begin position="108"/>
        <end position="127"/>
    </location>
</feature>
<comment type="subcellular location">
    <subcellularLocation>
        <location evidence="1">Cell membrane</location>
        <topology evidence="1">Multi-pass membrane protein</topology>
    </subcellularLocation>
</comment>
<dbReference type="EMBL" id="PPPD01000001">
    <property type="protein sequence ID" value="PNY81867.1"/>
    <property type="molecule type" value="Genomic_DNA"/>
</dbReference>
<feature type="transmembrane region" description="Helical" evidence="6">
    <location>
        <begin position="203"/>
        <end position="221"/>
    </location>
</feature>
<evidence type="ECO:0000313" key="7">
    <source>
        <dbReference type="EMBL" id="PNY81867.1"/>
    </source>
</evidence>
<dbReference type="AlphaFoldDB" id="A0A2K3UZ91"/>
<feature type="transmembrane region" description="Helical" evidence="6">
    <location>
        <begin position="139"/>
        <end position="158"/>
    </location>
</feature>
<feature type="transmembrane region" description="Helical" evidence="6">
    <location>
        <begin position="246"/>
        <end position="267"/>
    </location>
</feature>
<feature type="transmembrane region" description="Helical" evidence="6">
    <location>
        <begin position="75"/>
        <end position="102"/>
    </location>
</feature>
<evidence type="ECO:0000256" key="2">
    <source>
        <dbReference type="ARBA" id="ARBA00022475"/>
    </source>
</evidence>
<dbReference type="RefSeq" id="WP_103312308.1">
    <property type="nucleotide sequence ID" value="NZ_PPPD01000001.1"/>
</dbReference>
<feature type="transmembrane region" description="Helical" evidence="6">
    <location>
        <begin position="164"/>
        <end position="182"/>
    </location>
</feature>
<evidence type="ECO:0000256" key="4">
    <source>
        <dbReference type="ARBA" id="ARBA00022989"/>
    </source>
</evidence>
<keyword evidence="2" id="KW-1003">Cell membrane</keyword>
<protein>
    <submittedName>
        <fullName evidence="7">Polysaccharide biosynthesis protein</fullName>
    </submittedName>
</protein>
<feature type="transmembrane region" description="Helical" evidence="6">
    <location>
        <begin position="437"/>
        <end position="457"/>
    </location>
</feature>
<dbReference type="InterPro" id="IPR050833">
    <property type="entry name" value="Poly_Biosynth_Transport"/>
</dbReference>
<evidence type="ECO:0000256" key="3">
    <source>
        <dbReference type="ARBA" id="ARBA00022692"/>
    </source>
</evidence>
<keyword evidence="8" id="KW-1185">Reference proteome</keyword>
<dbReference type="Proteomes" id="UP000236379">
    <property type="component" value="Unassembled WGS sequence"/>
</dbReference>
<evidence type="ECO:0000256" key="5">
    <source>
        <dbReference type="ARBA" id="ARBA00023136"/>
    </source>
</evidence>
<dbReference type="PANTHER" id="PTHR30250">
    <property type="entry name" value="PST FAMILY PREDICTED COLANIC ACID TRANSPORTER"/>
    <property type="match status" value="1"/>
</dbReference>
<comment type="caution">
    <text evidence="7">The sequence shown here is derived from an EMBL/GenBank/DDBJ whole genome shotgun (WGS) entry which is preliminary data.</text>
</comment>
<dbReference type="PANTHER" id="PTHR30250:SF31">
    <property type="entry name" value="INNER MEMBRANE PROTEIN YGHQ"/>
    <property type="match status" value="1"/>
</dbReference>
<sequence>MTLLRHSLIYALARGVPGALNFVALAVFSHLLSPTEYGQYALVIAISGLLNSVLFEWLHLGLLRYLPSAAQERRAFLRTIVSGYLLVVAATGVLGLLSLLFLKPELRPLVALALALTWGQVWFELTLELLRAQLRPVTFGLLSLARALLSLGAGVLLVRWGLGSTGRLLGLLLGATLPALLWSAREWRGAASLRPERETMQTLLRYGLPLTLTFAFAFILSTSDRLLLGWLRGSADAGVFAVGMDLAQQSLGMLMAIVNLAAYPLAVRAMNDHGPDAARAQLTHNGSMLVALAVPATVGLALLAPQIAQVALGPDFREAATRLIPWVSLSALLMGLKSFHLDLSFQLGQHTSRQVWVVLIAAGINVGLNLLWIPASGYMGCAYASVVAATVALLLSWWWGRRTFPVPVRLPNVLAVTGGTLALLGAELLLAGGRGPLALLGQITAGAGAYVVVYMALSGRDRARLRHWWNRRRGLHLWGLS</sequence>
<feature type="transmembrane region" description="Helical" evidence="6">
    <location>
        <begin position="7"/>
        <end position="28"/>
    </location>
</feature>
<feature type="transmembrane region" description="Helical" evidence="6">
    <location>
        <begin position="40"/>
        <end position="63"/>
    </location>
</feature>
<organism evidence="7 8">
    <name type="scientific">Deinococcus koreensis</name>
    <dbReference type="NCBI Taxonomy" id="2054903"/>
    <lineage>
        <taxon>Bacteria</taxon>
        <taxon>Thermotogati</taxon>
        <taxon>Deinococcota</taxon>
        <taxon>Deinococci</taxon>
        <taxon>Deinococcales</taxon>
        <taxon>Deinococcaceae</taxon>
        <taxon>Deinococcus</taxon>
    </lineage>
</organism>
<dbReference type="Pfam" id="PF13440">
    <property type="entry name" value="Polysacc_synt_3"/>
    <property type="match status" value="1"/>
</dbReference>